<dbReference type="InterPro" id="IPR032821">
    <property type="entry name" value="PKS_assoc"/>
</dbReference>
<dbReference type="GO" id="GO:0004312">
    <property type="term" value="F:fatty acid synthase activity"/>
    <property type="evidence" value="ECO:0007669"/>
    <property type="project" value="TreeGrafter"/>
</dbReference>
<keyword evidence="1" id="KW-0596">Phosphopantetheine</keyword>
<evidence type="ECO:0000256" key="3">
    <source>
        <dbReference type="ARBA" id="ARBA00022679"/>
    </source>
</evidence>
<dbReference type="FunFam" id="3.40.50.720:FF:000209">
    <property type="entry name" value="Polyketide synthase Pks12"/>
    <property type="match status" value="1"/>
</dbReference>
<dbReference type="Gene3D" id="3.40.50.720">
    <property type="entry name" value="NAD(P)-binding Rossmann-like Domain"/>
    <property type="match status" value="3"/>
</dbReference>
<dbReference type="SMART" id="SM00822">
    <property type="entry name" value="PKS_KR"/>
    <property type="match status" value="1"/>
</dbReference>
<dbReference type="InterPro" id="IPR016039">
    <property type="entry name" value="Thiolase-like"/>
</dbReference>
<dbReference type="InterPro" id="IPR020807">
    <property type="entry name" value="PKS_DH"/>
</dbReference>
<feature type="domain" description="Ketosynthase family 3 (KS3)" evidence="8">
    <location>
        <begin position="1"/>
        <end position="374"/>
    </location>
</feature>
<dbReference type="InterPro" id="IPR014043">
    <property type="entry name" value="Acyl_transferase_dom"/>
</dbReference>
<dbReference type="STRING" id="363999.A0A439DAQ9"/>
<dbReference type="SMART" id="SM00829">
    <property type="entry name" value="PKS_ER"/>
    <property type="match status" value="1"/>
</dbReference>
<keyword evidence="11" id="KW-1185">Reference proteome</keyword>
<dbReference type="Pfam" id="PF00109">
    <property type="entry name" value="ketoacyl-synt"/>
    <property type="match status" value="1"/>
</dbReference>
<dbReference type="InterPro" id="IPR050091">
    <property type="entry name" value="PKS_NRPS_Biosynth_Enz"/>
</dbReference>
<dbReference type="SUPFAM" id="SSF53901">
    <property type="entry name" value="Thiolase-like"/>
    <property type="match status" value="1"/>
</dbReference>
<dbReference type="Pfam" id="PF08240">
    <property type="entry name" value="ADH_N"/>
    <property type="match status" value="1"/>
</dbReference>
<dbReference type="SMART" id="SM00825">
    <property type="entry name" value="PKS_KS"/>
    <property type="match status" value="1"/>
</dbReference>
<accession>A0A439DAQ9</accession>
<evidence type="ECO:0000259" key="8">
    <source>
        <dbReference type="PROSITE" id="PS52004"/>
    </source>
</evidence>
<dbReference type="InterPro" id="IPR013968">
    <property type="entry name" value="PKS_KR"/>
</dbReference>
<dbReference type="InterPro" id="IPR057326">
    <property type="entry name" value="KR_dom"/>
</dbReference>
<dbReference type="SMART" id="SM00827">
    <property type="entry name" value="PKS_AT"/>
    <property type="match status" value="1"/>
</dbReference>
<dbReference type="InterPro" id="IPR014030">
    <property type="entry name" value="Ketoacyl_synth_N"/>
</dbReference>
<dbReference type="GO" id="GO:1901336">
    <property type="term" value="P:lactone biosynthetic process"/>
    <property type="evidence" value="ECO:0007669"/>
    <property type="project" value="UniProtKB-ARBA"/>
</dbReference>
<dbReference type="Pfam" id="PF14765">
    <property type="entry name" value="PS-DH"/>
    <property type="match status" value="1"/>
</dbReference>
<dbReference type="InterPro" id="IPR020843">
    <property type="entry name" value="ER"/>
</dbReference>
<dbReference type="GO" id="GO:0044550">
    <property type="term" value="P:secondary metabolite biosynthetic process"/>
    <property type="evidence" value="ECO:0007669"/>
    <property type="project" value="TreeGrafter"/>
</dbReference>
<dbReference type="InterPro" id="IPR049552">
    <property type="entry name" value="PKS_DH_N"/>
</dbReference>
<evidence type="ECO:0000313" key="11">
    <source>
        <dbReference type="Proteomes" id="UP000286045"/>
    </source>
</evidence>
<evidence type="ECO:0000313" key="10">
    <source>
        <dbReference type="EMBL" id="RWA11448.1"/>
    </source>
</evidence>
<dbReference type="InterPro" id="IPR016036">
    <property type="entry name" value="Malonyl_transacylase_ACP-bd"/>
</dbReference>
<name>A0A439DAQ9_9PEZI</name>
<dbReference type="GO" id="GO:0016491">
    <property type="term" value="F:oxidoreductase activity"/>
    <property type="evidence" value="ECO:0007669"/>
    <property type="project" value="UniProtKB-KW"/>
</dbReference>
<feature type="domain" description="PKS/mFAS DH" evidence="9">
    <location>
        <begin position="853"/>
        <end position="1162"/>
    </location>
</feature>
<dbReference type="SMART" id="SM00826">
    <property type="entry name" value="PKS_DH"/>
    <property type="match status" value="1"/>
</dbReference>
<dbReference type="PROSITE" id="PS52019">
    <property type="entry name" value="PKS_MFAS_DH"/>
    <property type="match status" value="1"/>
</dbReference>
<sequence length="2318" mass="253316">MRQPGGMFLDNNINLADFDARFFEVGGSEAASMDPNQRQMLEVVFFESLENAGITLNHLDDQPVGCFVASYACDYADMHNRDPEDRPANNAIGVARALLANRLSHFLNVKGPSVTLDTACSGSLQGLDIACRYLQSRDIDAAIIAASNLYMSPEHLIDTGSFGNAHSPTGLCHTFDIAADGYVKAEAVSAIVVKRLEDAINHRDPIRAIILGTASTSNGRTPGIASPSAASQSLAIRAAYSNAKIRDFNQTTYLECHGTGTQAGDPAEIGAVGSVFAATRPADKPLLIGSIKSNIGHSEPAAGNSGLIKAILSMENSFIPGTPTFVNPSSKIDFVGNKVKAFRRGIPWPEDAPRRSSINSFGVGGSNSHAIIEYPNAAIRDSHVSSYIPADDGFSMGDDKYPRPFIVVLSANDAGSLRAGIRSLSNHLINPVVKVTLPDLAYTLSERRTKFWHRAVITAGSTEIVDRAEGWILSKNSSQVPKVGFIFTGQGAQWPQMGKDLLRYFPWTRKILQELDGVLRNLSHPPSWSLISELTELRSPEHLRQPEFSQPLVTALQICIVSVLEKWGVHPKSVIGHSSGEIAAAYTAGLLDRGSAITSAFYRGKAAILRQSEVEGEVGYTGQAWIACFNSPNSVTVAGKLDALEALHEELVAASHFSRRLQVNMAYHTELMNVVGNEYETLLNTEERFHPSSGNEPRKIGFFSSVTASKYTAATDAAYWKQNMVSPVQFDRAMRAMLSEIGGAPNFLIEIGPSGALAGPVSQVLKSMATASTGEVAYCSAWARGTSAGNALFDVAGRLWATGHPVDLALVNEYDGTERCIIDLPNYSWDHNVKYWHENAASKDWRFRKYVVHDLLGSKVLGTSWHAPTWRSRLNVSNVSFLLDHRIGGNAIMPGAGFITMALEALYQKYCAFLTSDGKIKEVARDDLCYRFRDILFSKALVLEEGKDITILCTLRVVPGSKDWHDFRISTSEGEFVSDHCSGLIRIQDPIEPTEGDDPLPLKSPQPSKLWYKWLREIGADFGPAFQKLLEIEAIEGGRVSNALISLEPPEGKYDPQSHYPIHPTALDGCIQTAFPAIACGDRTTATSPLIPALIDDLIINKIPSCLHKGHSRAASVYSGRGRLDQPKSWFANTTVHDTESGRLVVQIIGMHYAKLDTAPKPDPHTFHSIVWKPDISFLTPDQAKCIAPQSGSSRLETMLDLIAHKKPSLRILEVNLDEADTSCIWFDKGISAARAAYSEYAFGSPNAQSLVHVEMLYKYKGNTSFYQISAEDPALRLPPSRVNYDLIIVKVPDTTTAANRGMVIEALWTLLAGDAYAYMVVVDIEKGEYSHVAENGTAISHTNGISPGGKESTPVALPSPSVSNGELSNPVSFSPPCKKAANTSWNLLQKQSSKRLTTAPIAGNISLAYPSELSESILINKVSKTPMNLIIAGLSSVPQSSLPHSLKAVLETSGWNVTYKLYPFSKPSEGSAILILDELWEPVLTQVNNEQWEAIKSLISWGTPLLWVTEGAQGEVTNPNNTMVYGLFRVARQEDPDAKLITLDIHSSKSPAMMWAIEKVLGRIKNDDLVETEYMEREGRLHIQRIMPDDAVNNFRHAEETGLDLTVKGLHSTAVQVQLRAERLGTLEDLVWCETEIEEIEDIGVGNVEVEVMAVGVNFKDVAIIMGIVPDNEYNLGVECAGIVRRLGPGVSKFEVGDRVCMLKFGTYANRVRVAIDRCYLIPGPMTFEEAATIPSVYLCSLYAMYHLGALQEGQSVLIHSAAGGVGIACIELALHKKAEIFVTVGTDEKRQFLKSKYGIPENRMFSSRTTKFATEIMKATKGRGINVIINSLTGELLDASWRIMADGGNMVEIGKKDILDRNTLAMEPFNRNCSFRAVDMSYSKHMNNQLVATLFDELFTLLNAGHIKPIYPITTFGFDKVAKALSHIRSGRHLGKIVISNGQEDVQIPIRPAIRKLLLDPNVSYLVVGGLRGACGTLVIHMAQHGARKIIVNSRSGICDETSARTIASCNLYNCEVVEARGDIGDIAFVRGLFKSASPRIAGIVQGAMVLRDKPLEIMTLDDYYVPMHAKVQGTKNLHQISEEMRMQHRNKPLDFFTMLSSTSGVVGNKGQANYAAANTFLDGFASYRRSLGLRANTVDLGMVEDIGVMAGSALQSRFNTRLWKPINERMLRKILTYSILQQEDSVPLNANSRAEMITGIGYPLPMDSLDAASDPRFSYLFNTRAIEDGKASELRDVSNSDQTAQATQRFSLLEKSGADAASLTAACVEVVSLQIVKLLQLDINPEAGRPLVSYGLDSLSAVELRNWCEFTSGAL</sequence>
<comment type="caution">
    <text evidence="10">The sequence shown here is derived from an EMBL/GenBank/DDBJ whole genome shotgun (WGS) entry which is preliminary data.</text>
</comment>
<keyword evidence="2" id="KW-0597">Phosphoprotein</keyword>
<dbReference type="InterPro" id="IPR001227">
    <property type="entry name" value="Ac_transferase_dom_sf"/>
</dbReference>
<evidence type="ECO:0000256" key="5">
    <source>
        <dbReference type="ARBA" id="ARBA00023268"/>
    </source>
</evidence>
<dbReference type="InterPro" id="IPR049900">
    <property type="entry name" value="PKS_mFAS_DH"/>
</dbReference>
<dbReference type="Pfam" id="PF13602">
    <property type="entry name" value="ADH_zinc_N_2"/>
    <property type="match status" value="1"/>
</dbReference>
<dbReference type="Proteomes" id="UP000286045">
    <property type="component" value="Unassembled WGS sequence"/>
</dbReference>
<dbReference type="Gene3D" id="3.40.366.10">
    <property type="entry name" value="Malonyl-Coenzyme A Acyl Carrier Protein, domain 2"/>
    <property type="match status" value="1"/>
</dbReference>
<feature type="region of interest" description="C-terminal hotdog fold" evidence="6">
    <location>
        <begin position="1003"/>
        <end position="1162"/>
    </location>
</feature>
<organism evidence="10 11">
    <name type="scientific">Xylaria grammica</name>
    <dbReference type="NCBI Taxonomy" id="363999"/>
    <lineage>
        <taxon>Eukaryota</taxon>
        <taxon>Fungi</taxon>
        <taxon>Dikarya</taxon>
        <taxon>Ascomycota</taxon>
        <taxon>Pezizomycotina</taxon>
        <taxon>Sordariomycetes</taxon>
        <taxon>Xylariomycetidae</taxon>
        <taxon>Xylariales</taxon>
        <taxon>Xylariaceae</taxon>
        <taxon>Xylaria</taxon>
    </lineage>
</organism>
<feature type="region of interest" description="N-terminal hotdog fold" evidence="6">
    <location>
        <begin position="853"/>
        <end position="992"/>
    </location>
</feature>
<dbReference type="Gene3D" id="3.10.129.110">
    <property type="entry name" value="Polyketide synthase dehydratase"/>
    <property type="match status" value="1"/>
</dbReference>
<keyword evidence="3" id="KW-0808">Transferase</keyword>
<dbReference type="EMBL" id="RYZI01000080">
    <property type="protein sequence ID" value="RWA11448.1"/>
    <property type="molecule type" value="Genomic_DNA"/>
</dbReference>
<evidence type="ECO:0000256" key="6">
    <source>
        <dbReference type="PROSITE-ProRule" id="PRU01363"/>
    </source>
</evidence>
<dbReference type="Gene3D" id="3.40.47.10">
    <property type="match status" value="1"/>
</dbReference>
<dbReference type="Pfam" id="PF02801">
    <property type="entry name" value="Ketoacyl-synt_C"/>
    <property type="match status" value="1"/>
</dbReference>
<dbReference type="Gene3D" id="3.30.70.3290">
    <property type="match status" value="1"/>
</dbReference>
<dbReference type="InterPro" id="IPR049551">
    <property type="entry name" value="PKS_DH_C"/>
</dbReference>
<dbReference type="SUPFAM" id="SSF50129">
    <property type="entry name" value="GroES-like"/>
    <property type="match status" value="1"/>
</dbReference>
<dbReference type="InterPro" id="IPR042104">
    <property type="entry name" value="PKS_dehydratase_sf"/>
</dbReference>
<dbReference type="SUPFAM" id="SSF55048">
    <property type="entry name" value="Probable ACP-binding domain of malonyl-CoA ACP transacylase"/>
    <property type="match status" value="1"/>
</dbReference>
<keyword evidence="4" id="KW-0560">Oxidoreductase</keyword>
<dbReference type="PANTHER" id="PTHR43775:SF18">
    <property type="entry name" value="ENZYME, PUTATIVE (JCVI)-RELATED"/>
    <property type="match status" value="1"/>
</dbReference>
<dbReference type="Pfam" id="PF21089">
    <property type="entry name" value="PKS_DH_N"/>
    <property type="match status" value="1"/>
</dbReference>
<keyword evidence="5" id="KW-0511">Multifunctional enzyme</keyword>
<dbReference type="PANTHER" id="PTHR43775">
    <property type="entry name" value="FATTY ACID SYNTHASE"/>
    <property type="match status" value="1"/>
</dbReference>
<dbReference type="InterPro" id="IPR011032">
    <property type="entry name" value="GroES-like_sf"/>
</dbReference>
<dbReference type="InterPro" id="IPR013154">
    <property type="entry name" value="ADH-like_N"/>
</dbReference>
<evidence type="ECO:0008006" key="12">
    <source>
        <dbReference type="Google" id="ProtNLM"/>
    </source>
</evidence>
<dbReference type="InterPro" id="IPR056501">
    <property type="entry name" value="NAD-bd_HRPKS_sdrA"/>
</dbReference>
<evidence type="ECO:0000256" key="7">
    <source>
        <dbReference type="SAM" id="MobiDB-lite"/>
    </source>
</evidence>
<dbReference type="InterPro" id="IPR036291">
    <property type="entry name" value="NAD(P)-bd_dom_sf"/>
</dbReference>
<evidence type="ECO:0000259" key="9">
    <source>
        <dbReference type="PROSITE" id="PS52019"/>
    </source>
</evidence>
<dbReference type="Pfam" id="PF16197">
    <property type="entry name" value="KAsynt_C_assoc"/>
    <property type="match status" value="1"/>
</dbReference>
<feature type="active site" description="Proton acceptor; for dehydratase activity" evidence="6">
    <location>
        <position position="885"/>
    </location>
</feature>
<dbReference type="InterPro" id="IPR016035">
    <property type="entry name" value="Acyl_Trfase/lysoPLipase"/>
</dbReference>
<dbReference type="CDD" id="cd05195">
    <property type="entry name" value="enoyl_red"/>
    <property type="match status" value="1"/>
</dbReference>
<dbReference type="PROSITE" id="PS52004">
    <property type="entry name" value="KS3_2"/>
    <property type="match status" value="1"/>
</dbReference>
<dbReference type="GO" id="GO:0006633">
    <property type="term" value="P:fatty acid biosynthetic process"/>
    <property type="evidence" value="ECO:0007669"/>
    <property type="project" value="TreeGrafter"/>
</dbReference>
<evidence type="ECO:0000256" key="4">
    <source>
        <dbReference type="ARBA" id="ARBA00023002"/>
    </source>
</evidence>
<feature type="region of interest" description="Disordered" evidence="7">
    <location>
        <begin position="1339"/>
        <end position="1362"/>
    </location>
</feature>
<feature type="active site" description="Proton donor; for dehydratase activity" evidence="6">
    <location>
        <position position="1068"/>
    </location>
</feature>
<dbReference type="InterPro" id="IPR014031">
    <property type="entry name" value="Ketoacyl_synth_C"/>
</dbReference>
<reference evidence="10 11" key="1">
    <citation type="submission" date="2018-12" db="EMBL/GenBank/DDBJ databases">
        <title>Draft genome sequence of Xylaria grammica IHI A82.</title>
        <authorList>
            <person name="Buettner E."/>
            <person name="Kellner H."/>
        </authorList>
    </citation>
    <scope>NUCLEOTIDE SEQUENCE [LARGE SCALE GENOMIC DNA]</scope>
    <source>
        <strain evidence="10 11">IHI A82</strain>
    </source>
</reference>
<dbReference type="SUPFAM" id="SSF51735">
    <property type="entry name" value="NAD(P)-binding Rossmann-fold domains"/>
    <property type="match status" value="3"/>
</dbReference>
<dbReference type="CDD" id="cd00833">
    <property type="entry name" value="PKS"/>
    <property type="match status" value="1"/>
</dbReference>
<proteinExistence type="predicted"/>
<evidence type="ECO:0000256" key="1">
    <source>
        <dbReference type="ARBA" id="ARBA00022450"/>
    </source>
</evidence>
<dbReference type="Pfam" id="PF08659">
    <property type="entry name" value="KR"/>
    <property type="match status" value="1"/>
</dbReference>
<dbReference type="Gene3D" id="3.90.180.10">
    <property type="entry name" value="Medium-chain alcohol dehydrogenases, catalytic domain"/>
    <property type="match status" value="1"/>
</dbReference>
<dbReference type="Pfam" id="PF23114">
    <property type="entry name" value="NAD-bd_HRPKS_sdrA"/>
    <property type="match status" value="1"/>
</dbReference>
<dbReference type="SUPFAM" id="SSF52151">
    <property type="entry name" value="FabD/lysophospholipase-like"/>
    <property type="match status" value="1"/>
</dbReference>
<dbReference type="InterPro" id="IPR020841">
    <property type="entry name" value="PKS_Beta-ketoAc_synthase_dom"/>
</dbReference>
<evidence type="ECO:0000256" key="2">
    <source>
        <dbReference type="ARBA" id="ARBA00022553"/>
    </source>
</evidence>
<dbReference type="Pfam" id="PF00698">
    <property type="entry name" value="Acyl_transf_1"/>
    <property type="match status" value="1"/>
</dbReference>
<protein>
    <recommendedName>
        <fullName evidence="12">Carrier domain-containing protein</fullName>
    </recommendedName>
</protein>
<gene>
    <name evidence="10" type="ORF">EKO27_g3681</name>
</gene>